<dbReference type="AlphaFoldDB" id="A0A917MDW7"/>
<sequence length="776" mass="88015">MAKNLLIVESPAKAKTIEGYLGKDFLVKSSYGHIRDLVKTDDAIDTANNFKQQYEVPADKKAVVSELKKLAKAAETVWLASDEDREGEAISWHLYETLGLHDEKTKRIVFHEITKPAILKAIETPRGIDFNLVNAQQARRVLDRLVGFELSPVLWKKVKPSLSAGRVQSVAVRLIVDREREINRFKAEAAFKIVAIFHTDNSKELFKAELPQRFASVMDAERFLADCIPADFVVNGLETKPSKRNPAAPFTTSTLQQEASRKLGFSVARTMSVAQRLYEAGRITYMRTDSVNLSDTALQGAEQEIRSAYGDKYHKRRQYRTKSAGAQEAHEAIRPTYFDRHSIDGDNAERRLYELIWKRAIASQMSEAEFEKTTAKIGISTRAEELVANGEVMRFDGFLKVYFESTDDEHEPNLDNDTDNALLPPLQKNQRIQLKSMTATERFSRPAARYTEASLVKKLEELGIGRPSTYAPTISTIQNRGYVVKEDRDGKPRDYRVLELGGGTIATLTKTEITGAERSKLFPTDIGVVVNDFLVEHFKGIVDFNFTAKVEKEFDEIAQGMKEWTDMLHSFYGPFHNEVETTIKNADRATNERELGMDPETGKRVSVRIGRFGPMVQIGMADEEEKPRFASLRPGQMIETITFEEALELFKLPKKVGEFEEKEMTVAIGRFGPYIRHNNAFYSLPKGVDPHDVTTDSAIEIIKDKRQKDIEKIVKIFDENPDARIENGRWGPFIRFGKQNIKIPKGTEVQNITYADVLKWAEADEKKPKKKGRGKK</sequence>
<evidence type="ECO:0000256" key="5">
    <source>
        <dbReference type="ARBA" id="ARBA00023029"/>
    </source>
</evidence>
<dbReference type="InterPro" id="IPR023405">
    <property type="entry name" value="Topo_IA_core_domain"/>
</dbReference>
<dbReference type="SUPFAM" id="SSF56712">
    <property type="entry name" value="Prokaryotic type I DNA topoisomerase"/>
    <property type="match status" value="1"/>
</dbReference>
<dbReference type="CDD" id="cd00186">
    <property type="entry name" value="TOP1Ac"/>
    <property type="match status" value="1"/>
</dbReference>
<dbReference type="SMART" id="SM00436">
    <property type="entry name" value="TOP1Bc"/>
    <property type="match status" value="1"/>
</dbReference>
<organism evidence="11 12">
    <name type="scientific">Parapedobacter pyrenivorans</name>
    <dbReference type="NCBI Taxonomy" id="1305674"/>
    <lineage>
        <taxon>Bacteria</taxon>
        <taxon>Pseudomonadati</taxon>
        <taxon>Bacteroidota</taxon>
        <taxon>Sphingobacteriia</taxon>
        <taxon>Sphingobacteriales</taxon>
        <taxon>Sphingobacteriaceae</taxon>
        <taxon>Parapedobacter</taxon>
    </lineage>
</organism>
<protein>
    <recommendedName>
        <fullName evidence="8">DNA topoisomerase 1</fullName>
        <ecNumber evidence="8">5.6.2.1</ecNumber>
    </recommendedName>
    <alternativeName>
        <fullName evidence="8">DNA topoisomerase I</fullName>
    </alternativeName>
</protein>
<dbReference type="PROSITE" id="PS50880">
    <property type="entry name" value="TOPRIM"/>
    <property type="match status" value="1"/>
</dbReference>
<keyword evidence="12" id="KW-1185">Reference proteome</keyword>
<evidence type="ECO:0000256" key="8">
    <source>
        <dbReference type="HAMAP-Rule" id="MF_00952"/>
    </source>
</evidence>
<feature type="site" description="Interaction with DNA" evidence="8">
    <location>
        <position position="33"/>
    </location>
</feature>
<dbReference type="Gene3D" id="1.10.460.10">
    <property type="entry name" value="Topoisomerase I, domain 2"/>
    <property type="match status" value="1"/>
</dbReference>
<evidence type="ECO:0000313" key="12">
    <source>
        <dbReference type="Proteomes" id="UP000660862"/>
    </source>
</evidence>
<dbReference type="InterPro" id="IPR005733">
    <property type="entry name" value="TopoI_bac-type"/>
</dbReference>
<accession>A0A917MDW7</accession>
<dbReference type="PANTHER" id="PTHR42785">
    <property type="entry name" value="DNA TOPOISOMERASE, TYPE IA, CORE"/>
    <property type="match status" value="1"/>
</dbReference>
<dbReference type="Gene3D" id="2.70.20.10">
    <property type="entry name" value="Topoisomerase I, domain 3"/>
    <property type="match status" value="1"/>
</dbReference>
<evidence type="ECO:0000313" key="11">
    <source>
        <dbReference type="EMBL" id="GGG98152.1"/>
    </source>
</evidence>
<dbReference type="NCBIfam" id="TIGR01051">
    <property type="entry name" value="topA_bact"/>
    <property type="match status" value="1"/>
</dbReference>
<dbReference type="RefSeq" id="WP_188507579.1">
    <property type="nucleotide sequence ID" value="NZ_BMER01000004.1"/>
</dbReference>
<dbReference type="Proteomes" id="UP000660862">
    <property type="component" value="Unassembled WGS sequence"/>
</dbReference>
<comment type="subunit">
    <text evidence="8">Monomer.</text>
</comment>
<dbReference type="HAMAP" id="MF_00952">
    <property type="entry name" value="Topoisom_1_prok"/>
    <property type="match status" value="1"/>
</dbReference>
<dbReference type="GO" id="GO:0046872">
    <property type="term" value="F:metal ion binding"/>
    <property type="evidence" value="ECO:0007669"/>
    <property type="project" value="UniProtKB-KW"/>
</dbReference>
<dbReference type="SMART" id="SM00437">
    <property type="entry name" value="TOP1Ac"/>
    <property type="match status" value="1"/>
</dbReference>
<evidence type="ECO:0000259" key="9">
    <source>
        <dbReference type="PROSITE" id="PS50880"/>
    </source>
</evidence>
<comment type="caution">
    <text evidence="8">Lacks conserved residue(s) required for the propagation of feature annotation.</text>
</comment>
<feature type="site" description="Interaction with DNA" evidence="8">
    <location>
        <position position="287"/>
    </location>
</feature>
<dbReference type="Gene3D" id="3.40.50.140">
    <property type="match status" value="1"/>
</dbReference>
<dbReference type="PRINTS" id="PR00417">
    <property type="entry name" value="PRTPISMRASEI"/>
</dbReference>
<dbReference type="InterPro" id="IPR000380">
    <property type="entry name" value="Topo_IA"/>
</dbReference>
<dbReference type="InterPro" id="IPR023406">
    <property type="entry name" value="Topo_IA_AS"/>
</dbReference>
<dbReference type="CDD" id="cd03363">
    <property type="entry name" value="TOPRIM_TopoIA_TopoI"/>
    <property type="match status" value="1"/>
</dbReference>
<dbReference type="Pfam" id="PF13368">
    <property type="entry name" value="Toprim_C_rpt"/>
    <property type="match status" value="3"/>
</dbReference>
<feature type="site" description="Interaction with DNA" evidence="8">
    <location>
        <position position="140"/>
    </location>
</feature>
<reference evidence="11" key="2">
    <citation type="submission" date="2020-09" db="EMBL/GenBank/DDBJ databases">
        <authorList>
            <person name="Sun Q."/>
            <person name="Zhou Y."/>
        </authorList>
    </citation>
    <scope>NUCLEOTIDE SEQUENCE</scope>
    <source>
        <strain evidence="11">CGMCC 1.12195</strain>
    </source>
</reference>
<proteinExistence type="inferred from homology"/>
<dbReference type="InterPro" id="IPR034149">
    <property type="entry name" value="TOPRIM_TopoI"/>
</dbReference>
<comment type="function">
    <text evidence="8">Releases the supercoiling and torsional tension of DNA, which is introduced during the DNA replication and transcription, by transiently cleaving and rejoining one strand of the DNA duplex. Introduces a single-strand break via transesterification at a target site in duplex DNA. The scissile phosphodiester is attacked by the catalytic tyrosine of the enzyme, resulting in the formation of a DNA-(5'-phosphotyrosyl)-enzyme intermediate and the expulsion of a 3'-OH DNA strand. The free DNA strand then undergoes passage around the unbroken strand, thus removing DNA supercoils. Finally, in the religation step, the DNA 3'-OH attacks the covalent intermediate to expel the active-site tyrosine and restore the DNA phosphodiester backbone.</text>
</comment>
<comment type="caution">
    <text evidence="11">The sequence shown here is derived from an EMBL/GenBank/DDBJ whole genome shotgun (WGS) entry which is preliminary data.</text>
</comment>
<dbReference type="InterPro" id="IPR013826">
    <property type="entry name" value="Topo_IA_cen_sub3"/>
</dbReference>
<feature type="region of interest" description="Interaction with DNA" evidence="8">
    <location>
        <begin position="163"/>
        <end position="168"/>
    </location>
</feature>
<dbReference type="InterPro" id="IPR025589">
    <property type="entry name" value="Toprim_C_rpt"/>
</dbReference>
<feature type="active site" description="O-(5'-phospho-DNA)-tyrosine intermediate" evidence="8">
    <location>
        <position position="285"/>
    </location>
</feature>
<dbReference type="InterPro" id="IPR028612">
    <property type="entry name" value="Topoisom_1_IA"/>
</dbReference>
<dbReference type="PROSITE" id="PS00396">
    <property type="entry name" value="TOPO_IA_1"/>
    <property type="match status" value="1"/>
</dbReference>
<dbReference type="InterPro" id="IPR013824">
    <property type="entry name" value="Topo_IA_cen_sub1"/>
</dbReference>
<dbReference type="GO" id="GO:0006265">
    <property type="term" value="P:DNA topological change"/>
    <property type="evidence" value="ECO:0007669"/>
    <property type="project" value="UniProtKB-UniRule"/>
</dbReference>
<dbReference type="Gene3D" id="1.10.290.10">
    <property type="entry name" value="Topoisomerase I, domain 4"/>
    <property type="match status" value="1"/>
</dbReference>
<dbReference type="EC" id="5.6.2.1" evidence="8"/>
<comment type="similarity">
    <text evidence="2 8">Belongs to the type IA topoisomerase family.</text>
</comment>
<feature type="domain" description="Toprim" evidence="9">
    <location>
        <begin position="3"/>
        <end position="113"/>
    </location>
</feature>
<evidence type="ECO:0000256" key="1">
    <source>
        <dbReference type="ARBA" id="ARBA00000213"/>
    </source>
</evidence>
<feature type="domain" description="Topo IA-type catalytic" evidence="10">
    <location>
        <begin position="129"/>
        <end position="579"/>
    </location>
</feature>
<keyword evidence="7 8" id="KW-0413">Isomerase</keyword>
<dbReference type="PROSITE" id="PS52039">
    <property type="entry name" value="TOPO_IA_2"/>
    <property type="match status" value="1"/>
</dbReference>
<gene>
    <name evidence="8 11" type="primary">topA</name>
    <name evidence="11" type="ORF">GCM10007415_37100</name>
</gene>
<keyword evidence="3" id="KW-0479">Metal-binding</keyword>
<evidence type="ECO:0000256" key="7">
    <source>
        <dbReference type="ARBA" id="ARBA00023235"/>
    </source>
</evidence>
<feature type="site" description="Interaction with DNA" evidence="8">
    <location>
        <position position="480"/>
    </location>
</feature>
<feature type="site" description="Interaction with DNA" evidence="8">
    <location>
        <position position="155"/>
    </location>
</feature>
<keyword evidence="5 8" id="KW-0799">Topoisomerase</keyword>
<evidence type="ECO:0000259" key="10">
    <source>
        <dbReference type="PROSITE" id="PS52039"/>
    </source>
</evidence>
<dbReference type="InterPro" id="IPR006171">
    <property type="entry name" value="TOPRIM_dom"/>
</dbReference>
<name>A0A917MDW7_9SPHI</name>
<reference evidence="11" key="1">
    <citation type="journal article" date="2014" name="Int. J. Syst. Evol. Microbiol.">
        <title>Complete genome sequence of Corynebacterium casei LMG S-19264T (=DSM 44701T), isolated from a smear-ripened cheese.</title>
        <authorList>
            <consortium name="US DOE Joint Genome Institute (JGI-PGF)"/>
            <person name="Walter F."/>
            <person name="Albersmeier A."/>
            <person name="Kalinowski J."/>
            <person name="Ruckert C."/>
        </authorList>
    </citation>
    <scope>NUCLEOTIDE SEQUENCE</scope>
    <source>
        <strain evidence="11">CGMCC 1.12195</strain>
    </source>
</reference>
<dbReference type="PANTHER" id="PTHR42785:SF1">
    <property type="entry name" value="DNA TOPOISOMERASE"/>
    <property type="match status" value="1"/>
</dbReference>
<comment type="catalytic activity">
    <reaction evidence="1 8">
        <text>ATP-independent breakage of single-stranded DNA, followed by passage and rejoining.</text>
        <dbReference type="EC" id="5.6.2.1"/>
    </reaction>
</comment>
<evidence type="ECO:0000256" key="2">
    <source>
        <dbReference type="ARBA" id="ARBA00009446"/>
    </source>
</evidence>
<dbReference type="EMBL" id="BMER01000004">
    <property type="protein sequence ID" value="GGG98152.1"/>
    <property type="molecule type" value="Genomic_DNA"/>
</dbReference>
<feature type="site" description="Interaction with DNA" evidence="8">
    <location>
        <position position="139"/>
    </location>
</feature>
<feature type="site" description="Interaction with DNA" evidence="8">
    <location>
        <position position="143"/>
    </location>
</feature>
<evidence type="ECO:0000256" key="3">
    <source>
        <dbReference type="ARBA" id="ARBA00022723"/>
    </source>
</evidence>
<evidence type="ECO:0000256" key="6">
    <source>
        <dbReference type="ARBA" id="ARBA00023125"/>
    </source>
</evidence>
<dbReference type="Pfam" id="PF01751">
    <property type="entry name" value="Toprim"/>
    <property type="match status" value="1"/>
</dbReference>
<keyword evidence="4" id="KW-0460">Magnesium</keyword>
<dbReference type="Pfam" id="PF01131">
    <property type="entry name" value="Topoisom_bac"/>
    <property type="match status" value="1"/>
</dbReference>
<dbReference type="GO" id="GO:0003677">
    <property type="term" value="F:DNA binding"/>
    <property type="evidence" value="ECO:0007669"/>
    <property type="project" value="UniProtKB-KW"/>
</dbReference>
<dbReference type="InterPro" id="IPR013825">
    <property type="entry name" value="Topo_IA_cen_sub2"/>
</dbReference>
<dbReference type="GO" id="GO:0003917">
    <property type="term" value="F:DNA topoisomerase type I (single strand cut, ATP-independent) activity"/>
    <property type="evidence" value="ECO:0007669"/>
    <property type="project" value="UniProtKB-UniRule"/>
</dbReference>
<dbReference type="InterPro" id="IPR013497">
    <property type="entry name" value="Topo_IA_cen"/>
</dbReference>
<dbReference type="InterPro" id="IPR003602">
    <property type="entry name" value="Topo_IA_DNA-bd_dom"/>
</dbReference>
<keyword evidence="6 8" id="KW-0238">DNA-binding</keyword>
<dbReference type="SMART" id="SM00493">
    <property type="entry name" value="TOPRIM"/>
    <property type="match status" value="1"/>
</dbReference>
<dbReference type="InterPro" id="IPR003601">
    <property type="entry name" value="Topo_IA_2"/>
</dbReference>
<evidence type="ECO:0000256" key="4">
    <source>
        <dbReference type="ARBA" id="ARBA00022842"/>
    </source>
</evidence>